<reference evidence="2 3" key="1">
    <citation type="journal article" date="2019" name="Sci. Rep.">
        <title>Orb-weaving spider Araneus ventricosus genome elucidates the spidroin gene catalogue.</title>
        <authorList>
            <person name="Kono N."/>
            <person name="Nakamura H."/>
            <person name="Ohtoshi R."/>
            <person name="Moran D.A.P."/>
            <person name="Shinohara A."/>
            <person name="Yoshida Y."/>
            <person name="Fujiwara M."/>
            <person name="Mori M."/>
            <person name="Tomita M."/>
            <person name="Arakawa K."/>
        </authorList>
    </citation>
    <scope>NUCLEOTIDE SEQUENCE [LARGE SCALE GENOMIC DNA]</scope>
</reference>
<feature type="compositionally biased region" description="Basic and acidic residues" evidence="1">
    <location>
        <begin position="62"/>
        <end position="104"/>
    </location>
</feature>
<feature type="region of interest" description="Disordered" evidence="1">
    <location>
        <begin position="42"/>
        <end position="104"/>
    </location>
</feature>
<feature type="compositionally biased region" description="Basic and acidic residues" evidence="1">
    <location>
        <begin position="46"/>
        <end position="55"/>
    </location>
</feature>
<proteinExistence type="predicted"/>
<evidence type="ECO:0000313" key="2">
    <source>
        <dbReference type="EMBL" id="GBM24163.1"/>
    </source>
</evidence>
<evidence type="ECO:0000313" key="3">
    <source>
        <dbReference type="Proteomes" id="UP000499080"/>
    </source>
</evidence>
<gene>
    <name evidence="2" type="ORF">AVEN_88521_1</name>
</gene>
<organism evidence="2 3">
    <name type="scientific">Araneus ventricosus</name>
    <name type="common">Orbweaver spider</name>
    <name type="synonym">Epeira ventricosa</name>
    <dbReference type="NCBI Taxonomy" id="182803"/>
    <lineage>
        <taxon>Eukaryota</taxon>
        <taxon>Metazoa</taxon>
        <taxon>Ecdysozoa</taxon>
        <taxon>Arthropoda</taxon>
        <taxon>Chelicerata</taxon>
        <taxon>Arachnida</taxon>
        <taxon>Araneae</taxon>
        <taxon>Araneomorphae</taxon>
        <taxon>Entelegynae</taxon>
        <taxon>Araneoidea</taxon>
        <taxon>Araneidae</taxon>
        <taxon>Araneus</taxon>
    </lineage>
</organism>
<protein>
    <submittedName>
        <fullName evidence="2">Uncharacterized protein</fullName>
    </submittedName>
</protein>
<sequence length="104" mass="12387">MNNLTNGRDEDGVAVNGVLELRDLLLIRLFQHRCPEMDNVYGETRSQMKDDENADRTLLSYSRDEEIHGEREQEMKDRMEKGQEEKEDKKTRKGQEEMRKDKKK</sequence>
<dbReference type="EMBL" id="BGPR01000512">
    <property type="protein sequence ID" value="GBM24163.1"/>
    <property type="molecule type" value="Genomic_DNA"/>
</dbReference>
<dbReference type="Proteomes" id="UP000499080">
    <property type="component" value="Unassembled WGS sequence"/>
</dbReference>
<accession>A0A4Y2E4Q8</accession>
<comment type="caution">
    <text evidence="2">The sequence shown here is derived from an EMBL/GenBank/DDBJ whole genome shotgun (WGS) entry which is preliminary data.</text>
</comment>
<keyword evidence="3" id="KW-1185">Reference proteome</keyword>
<name>A0A4Y2E4Q8_ARAVE</name>
<dbReference type="AlphaFoldDB" id="A0A4Y2E4Q8"/>
<evidence type="ECO:0000256" key="1">
    <source>
        <dbReference type="SAM" id="MobiDB-lite"/>
    </source>
</evidence>